<evidence type="ECO:0008006" key="4">
    <source>
        <dbReference type="Google" id="ProtNLM"/>
    </source>
</evidence>
<proteinExistence type="predicted"/>
<keyword evidence="1" id="KW-0812">Transmembrane</keyword>
<dbReference type="RefSeq" id="XP_018985948.1">
    <property type="nucleotide sequence ID" value="XM_019130407.1"/>
</dbReference>
<evidence type="ECO:0000313" key="3">
    <source>
        <dbReference type="Proteomes" id="UP000094336"/>
    </source>
</evidence>
<gene>
    <name evidence="2" type="ORF">BABINDRAFT_166225</name>
</gene>
<dbReference type="AlphaFoldDB" id="A0A1E3QSH5"/>
<dbReference type="EMBL" id="KV454429">
    <property type="protein sequence ID" value="ODQ80620.1"/>
    <property type="molecule type" value="Genomic_DNA"/>
</dbReference>
<dbReference type="GeneID" id="30148260"/>
<organism evidence="2 3">
    <name type="scientific">Babjeviella inositovora NRRL Y-12698</name>
    <dbReference type="NCBI Taxonomy" id="984486"/>
    <lineage>
        <taxon>Eukaryota</taxon>
        <taxon>Fungi</taxon>
        <taxon>Dikarya</taxon>
        <taxon>Ascomycota</taxon>
        <taxon>Saccharomycotina</taxon>
        <taxon>Pichiomycetes</taxon>
        <taxon>Serinales incertae sedis</taxon>
        <taxon>Babjeviella</taxon>
    </lineage>
</organism>
<evidence type="ECO:0000256" key="1">
    <source>
        <dbReference type="SAM" id="Phobius"/>
    </source>
</evidence>
<evidence type="ECO:0000313" key="2">
    <source>
        <dbReference type="EMBL" id="ODQ80620.1"/>
    </source>
</evidence>
<feature type="transmembrane region" description="Helical" evidence="1">
    <location>
        <begin position="122"/>
        <end position="143"/>
    </location>
</feature>
<name>A0A1E3QSH5_9ASCO</name>
<accession>A0A1E3QSH5</accession>
<keyword evidence="1" id="KW-1133">Transmembrane helix</keyword>
<dbReference type="OrthoDB" id="4951845at2759"/>
<dbReference type="Proteomes" id="UP000094336">
    <property type="component" value="Unassembled WGS sequence"/>
</dbReference>
<keyword evidence="1" id="KW-0472">Membrane</keyword>
<reference evidence="3" key="1">
    <citation type="submission" date="2016-05" db="EMBL/GenBank/DDBJ databases">
        <title>Comparative genomics of biotechnologically important yeasts.</title>
        <authorList>
            <consortium name="DOE Joint Genome Institute"/>
            <person name="Riley R."/>
            <person name="Haridas S."/>
            <person name="Wolfe K.H."/>
            <person name="Lopes M.R."/>
            <person name="Hittinger C.T."/>
            <person name="Goker M."/>
            <person name="Salamov A."/>
            <person name="Wisecaver J."/>
            <person name="Long T.M."/>
            <person name="Aerts A.L."/>
            <person name="Barry K."/>
            <person name="Choi C."/>
            <person name="Clum A."/>
            <person name="Coughlan A.Y."/>
            <person name="Deshpande S."/>
            <person name="Douglass A.P."/>
            <person name="Hanson S.J."/>
            <person name="Klenk H.-P."/>
            <person name="Labutti K."/>
            <person name="Lapidus A."/>
            <person name="Lindquist E."/>
            <person name="Lipzen A."/>
            <person name="Meier-Kolthoff J.P."/>
            <person name="Ohm R.A."/>
            <person name="Otillar R.P."/>
            <person name="Pangilinan J."/>
            <person name="Peng Y."/>
            <person name="Rokas A."/>
            <person name="Rosa C.A."/>
            <person name="Scheuner C."/>
            <person name="Sibirny A.A."/>
            <person name="Slot J.C."/>
            <person name="Stielow J.B."/>
            <person name="Sun H."/>
            <person name="Kurtzman C.P."/>
            <person name="Blackwell M."/>
            <person name="Grigoriev I.V."/>
            <person name="Jeffries T.W."/>
        </authorList>
    </citation>
    <scope>NUCLEOTIDE SEQUENCE [LARGE SCALE GENOMIC DNA]</scope>
    <source>
        <strain evidence="3">NRRL Y-12698</strain>
    </source>
</reference>
<keyword evidence="3" id="KW-1185">Reference proteome</keyword>
<sequence length="144" mass="16575">MDSDTIVAYLEMEFPQYPSVYPTVEGLQESSAMSSFMPKIFEVEAATAEAFAFTVFENVDHKYFLWKFDERDGIINTPKLLTDSTALLENWTLIQRFFNGFEGLISKNFSAEQLGRLKSGKYLFGGYCSYADILYFSLLFWVLI</sequence>
<protein>
    <recommendedName>
        <fullName evidence="4">GST C-terminal domain-containing protein</fullName>
    </recommendedName>
</protein>